<accession>A0ABT2S8Q2</accession>
<dbReference type="RefSeq" id="WP_262581978.1">
    <property type="nucleotide sequence ID" value="NZ_JAOQJV010000015.1"/>
</dbReference>
<organism evidence="1 2">
    <name type="scientific">Dorea ammoniilytica</name>
    <dbReference type="NCBI Taxonomy" id="2981788"/>
    <lineage>
        <taxon>Bacteria</taxon>
        <taxon>Bacillati</taxon>
        <taxon>Bacillota</taxon>
        <taxon>Clostridia</taxon>
        <taxon>Lachnospirales</taxon>
        <taxon>Lachnospiraceae</taxon>
        <taxon>Dorea</taxon>
    </lineage>
</organism>
<evidence type="ECO:0008006" key="3">
    <source>
        <dbReference type="Google" id="ProtNLM"/>
    </source>
</evidence>
<sequence>MRKRTANNETVQPRFLNLNEFAVYTGLGKNSAMKLGRDINCIMRVGGRVLYDTRKADQYFNSLTGVN</sequence>
<protein>
    <recommendedName>
        <fullName evidence="3">DNA-binding protein</fullName>
    </recommendedName>
</protein>
<comment type="caution">
    <text evidence="1">The sequence shown here is derived from an EMBL/GenBank/DDBJ whole genome shotgun (WGS) entry which is preliminary data.</text>
</comment>
<evidence type="ECO:0000313" key="1">
    <source>
        <dbReference type="EMBL" id="MCU6700630.1"/>
    </source>
</evidence>
<name>A0ABT2S8Q2_9FIRM</name>
<dbReference type="Proteomes" id="UP001207605">
    <property type="component" value="Unassembled WGS sequence"/>
</dbReference>
<proteinExistence type="predicted"/>
<evidence type="ECO:0000313" key="2">
    <source>
        <dbReference type="Proteomes" id="UP001207605"/>
    </source>
</evidence>
<dbReference type="EMBL" id="JAOQJV010000015">
    <property type="protein sequence ID" value="MCU6700630.1"/>
    <property type="molecule type" value="Genomic_DNA"/>
</dbReference>
<keyword evidence="2" id="KW-1185">Reference proteome</keyword>
<reference evidence="1 2" key="1">
    <citation type="journal article" date="2021" name="ISME Commun">
        <title>Automated analysis of genomic sequences facilitates high-throughput and comprehensive description of bacteria.</title>
        <authorList>
            <person name="Hitch T.C.A."/>
        </authorList>
    </citation>
    <scope>NUCLEOTIDE SEQUENCE [LARGE SCALE GENOMIC DNA]</scope>
    <source>
        <strain evidence="1 2">Sanger_02</strain>
    </source>
</reference>
<gene>
    <name evidence="1" type="ORF">OCV65_10360</name>
</gene>